<evidence type="ECO:0008006" key="4">
    <source>
        <dbReference type="Google" id="ProtNLM"/>
    </source>
</evidence>
<gene>
    <name evidence="2" type="ORF">Syun_017443</name>
</gene>
<dbReference type="EMBL" id="JBBNAF010000007">
    <property type="protein sequence ID" value="KAK9128646.1"/>
    <property type="molecule type" value="Genomic_DNA"/>
</dbReference>
<accession>A0AAP0J6Y4</accession>
<dbReference type="InterPro" id="IPR017853">
    <property type="entry name" value="GH"/>
</dbReference>
<dbReference type="GO" id="GO:0005975">
    <property type="term" value="P:carbohydrate metabolic process"/>
    <property type="evidence" value="ECO:0007669"/>
    <property type="project" value="InterPro"/>
</dbReference>
<dbReference type="InterPro" id="IPR001944">
    <property type="entry name" value="Glycoside_Hdrlase_35"/>
</dbReference>
<reference evidence="2 3" key="1">
    <citation type="submission" date="2024-01" db="EMBL/GenBank/DDBJ databases">
        <title>Genome assemblies of Stephania.</title>
        <authorList>
            <person name="Yang L."/>
        </authorList>
    </citation>
    <scope>NUCLEOTIDE SEQUENCE [LARGE SCALE GENOMIC DNA]</scope>
    <source>
        <strain evidence="2">YNDBR</strain>
        <tissue evidence="2">Leaf</tissue>
    </source>
</reference>
<evidence type="ECO:0000313" key="3">
    <source>
        <dbReference type="Proteomes" id="UP001420932"/>
    </source>
</evidence>
<organism evidence="2 3">
    <name type="scientific">Stephania yunnanensis</name>
    <dbReference type="NCBI Taxonomy" id="152371"/>
    <lineage>
        <taxon>Eukaryota</taxon>
        <taxon>Viridiplantae</taxon>
        <taxon>Streptophyta</taxon>
        <taxon>Embryophyta</taxon>
        <taxon>Tracheophyta</taxon>
        <taxon>Spermatophyta</taxon>
        <taxon>Magnoliopsida</taxon>
        <taxon>Ranunculales</taxon>
        <taxon>Menispermaceae</taxon>
        <taxon>Menispermoideae</taxon>
        <taxon>Cissampelideae</taxon>
        <taxon>Stephania</taxon>
    </lineage>
</organism>
<dbReference type="PANTHER" id="PTHR23421">
    <property type="entry name" value="BETA-GALACTOSIDASE RELATED"/>
    <property type="match status" value="1"/>
</dbReference>
<keyword evidence="3" id="KW-1185">Reference proteome</keyword>
<dbReference type="AlphaFoldDB" id="A0AAP0J6Y4"/>
<dbReference type="GO" id="GO:0004553">
    <property type="term" value="F:hydrolase activity, hydrolyzing O-glycosyl compounds"/>
    <property type="evidence" value="ECO:0007669"/>
    <property type="project" value="InterPro"/>
</dbReference>
<comment type="similarity">
    <text evidence="1">Belongs to the glycosyl hydrolase 35 family.</text>
</comment>
<dbReference type="SUPFAM" id="SSF51445">
    <property type="entry name" value="(Trans)glycosidases"/>
    <property type="match status" value="1"/>
</dbReference>
<dbReference type="Proteomes" id="UP001420932">
    <property type="component" value="Unassembled WGS sequence"/>
</dbReference>
<protein>
    <recommendedName>
        <fullName evidence="4">Beta-galactosidase</fullName>
    </recommendedName>
</protein>
<sequence>MIIGGNSAHEHGDAGVTVLTSLQFSRSQLKTGKKILLDLVGSANVLRKLELKEKFLKKQKPSTSPFLLLVIPSAALTGILRDAPATLCVKSEGTAKWLLDEIARRETNAERSLMHSLKLLTLDASSISLLTIQNEYGNVNYAYGATVKPYIKWPASMATSLDTGVPWVMCQQSDAPDLVEYGCLIGITNGIRHGNKNSVSHSVSD</sequence>
<evidence type="ECO:0000313" key="2">
    <source>
        <dbReference type="EMBL" id="KAK9128646.1"/>
    </source>
</evidence>
<comment type="caution">
    <text evidence="2">The sequence shown here is derived from an EMBL/GenBank/DDBJ whole genome shotgun (WGS) entry which is preliminary data.</text>
</comment>
<proteinExistence type="inferred from homology"/>
<name>A0AAP0J6Y4_9MAGN</name>
<evidence type="ECO:0000256" key="1">
    <source>
        <dbReference type="ARBA" id="ARBA00009809"/>
    </source>
</evidence>
<dbReference type="Gene3D" id="3.20.20.80">
    <property type="entry name" value="Glycosidases"/>
    <property type="match status" value="1"/>
</dbReference>